<gene>
    <name evidence="8" type="ORF">F7R26_024790</name>
</gene>
<evidence type="ECO:0000256" key="1">
    <source>
        <dbReference type="ARBA" id="ARBA00004651"/>
    </source>
</evidence>
<evidence type="ECO:0000256" key="6">
    <source>
        <dbReference type="ARBA" id="ARBA00023136"/>
    </source>
</evidence>
<protein>
    <submittedName>
        <fullName evidence="8">TRIC cation channel family protein</fullName>
    </submittedName>
</protein>
<evidence type="ECO:0000256" key="3">
    <source>
        <dbReference type="ARBA" id="ARBA00022475"/>
    </source>
</evidence>
<proteinExistence type="inferred from homology"/>
<evidence type="ECO:0000256" key="4">
    <source>
        <dbReference type="ARBA" id="ARBA00022692"/>
    </source>
</evidence>
<organism evidence="8 9">
    <name type="scientific">Cupriavidus basilensis</name>
    <dbReference type="NCBI Taxonomy" id="68895"/>
    <lineage>
        <taxon>Bacteria</taxon>
        <taxon>Pseudomonadati</taxon>
        <taxon>Pseudomonadota</taxon>
        <taxon>Betaproteobacteria</taxon>
        <taxon>Burkholderiales</taxon>
        <taxon>Burkholderiaceae</taxon>
        <taxon>Cupriavidus</taxon>
    </lineage>
</organism>
<dbReference type="RefSeq" id="WP_150987035.1">
    <property type="nucleotide sequence ID" value="NZ_CP062804.1"/>
</dbReference>
<evidence type="ECO:0000259" key="7">
    <source>
        <dbReference type="Pfam" id="PF03458"/>
    </source>
</evidence>
<comment type="similarity">
    <text evidence="2">Belongs to the UPF0126 family.</text>
</comment>
<dbReference type="GeneID" id="98404159"/>
<reference evidence="8 9" key="1">
    <citation type="submission" date="2020-10" db="EMBL/GenBank/DDBJ databases">
        <title>Complete genome sequence of Cupriavidus basilensis CCUG 49340T.</title>
        <authorList>
            <person name="Salva-Serra F."/>
            <person name="Donoso R.A."/>
            <person name="Cho K.H."/>
            <person name="Yoo J.A."/>
            <person name="Lee K."/>
            <person name="Yoon S.-H."/>
            <person name="Perez-Pantoja D."/>
            <person name="Moore E.R.B."/>
        </authorList>
    </citation>
    <scope>NUCLEOTIDE SEQUENCE [LARGE SCALE GENOMIC DNA]</scope>
    <source>
        <strain evidence="9">CCUG 49340</strain>
    </source>
</reference>
<keyword evidence="4" id="KW-0812">Transmembrane</keyword>
<keyword evidence="5" id="KW-1133">Transmembrane helix</keyword>
<dbReference type="AlphaFoldDB" id="A0A643FVI5"/>
<feature type="domain" description="Glycine transporter" evidence="7">
    <location>
        <begin position="11"/>
        <end position="85"/>
    </location>
</feature>
<dbReference type="Proteomes" id="UP000397656">
    <property type="component" value="Chromosome 2"/>
</dbReference>
<evidence type="ECO:0000256" key="5">
    <source>
        <dbReference type="ARBA" id="ARBA00022989"/>
    </source>
</evidence>
<comment type="subcellular location">
    <subcellularLocation>
        <location evidence="1">Cell membrane</location>
        <topology evidence="1">Multi-pass membrane protein</topology>
    </subcellularLocation>
</comment>
<accession>A0A643FVI5</accession>
<dbReference type="PANTHER" id="PTHR30506:SF3">
    <property type="entry name" value="UPF0126 INNER MEMBRANE PROTEIN YADS-RELATED"/>
    <property type="match status" value="1"/>
</dbReference>
<sequence length="208" mass="21196">MKTRAEVVVLAADLAGTTVFAVEGAIVGMRHGLDLLGVLVVALVTAVGGGIIRDLLIGAAPPNAIRDWRYPALAFLAGSAAFVFHSAAQGFAGPLIIVLDAAGLALFAVAGVQKATNYGVRPFVATLMGTLTGVGGGVVRDMLLAQVPTVLSADIYATAAWLGSAVLVSARALRLPPTVAALAGGASCFALRLLAVQHDWHLPKVPVW</sequence>
<dbReference type="EMBL" id="CP062804">
    <property type="protein sequence ID" value="QOT80647.1"/>
    <property type="molecule type" value="Genomic_DNA"/>
</dbReference>
<name>A0A643FVI5_9BURK</name>
<evidence type="ECO:0000256" key="2">
    <source>
        <dbReference type="ARBA" id="ARBA00008193"/>
    </source>
</evidence>
<evidence type="ECO:0000313" key="9">
    <source>
        <dbReference type="Proteomes" id="UP000397656"/>
    </source>
</evidence>
<evidence type="ECO:0000313" key="8">
    <source>
        <dbReference type="EMBL" id="QOT80647.1"/>
    </source>
</evidence>
<keyword evidence="3" id="KW-1003">Cell membrane</keyword>
<keyword evidence="6" id="KW-0472">Membrane</keyword>
<dbReference type="InterPro" id="IPR005115">
    <property type="entry name" value="Gly_transporter"/>
</dbReference>
<dbReference type="PANTHER" id="PTHR30506">
    <property type="entry name" value="INNER MEMBRANE PROTEIN"/>
    <property type="match status" value="1"/>
</dbReference>
<dbReference type="GO" id="GO:0005886">
    <property type="term" value="C:plasma membrane"/>
    <property type="evidence" value="ECO:0007669"/>
    <property type="project" value="UniProtKB-SubCell"/>
</dbReference>
<dbReference type="Pfam" id="PF03458">
    <property type="entry name" value="Gly_transporter"/>
    <property type="match status" value="2"/>
</dbReference>
<feature type="domain" description="Glycine transporter" evidence="7">
    <location>
        <begin position="98"/>
        <end position="169"/>
    </location>
</feature>